<keyword evidence="4" id="KW-1185">Reference proteome</keyword>
<dbReference type="Proteomes" id="UP000198756">
    <property type="component" value="Unassembled WGS sequence"/>
</dbReference>
<evidence type="ECO:0000313" key="4">
    <source>
        <dbReference type="Proteomes" id="UP000198756"/>
    </source>
</evidence>
<dbReference type="Pfam" id="PF18818">
    <property type="entry name" value="MPTase-PolyVal"/>
    <property type="match status" value="1"/>
</dbReference>
<evidence type="ECO:0000259" key="2">
    <source>
        <dbReference type="Pfam" id="PF18818"/>
    </source>
</evidence>
<dbReference type="STRING" id="279824.SAMN03080617_00270"/>
<dbReference type="PIRSF" id="PIRSF037112">
    <property type="entry name" value="Antirestriction_ArdC"/>
    <property type="match status" value="1"/>
</dbReference>
<dbReference type="EMBL" id="FMXE01000002">
    <property type="protein sequence ID" value="SDA39682.1"/>
    <property type="molecule type" value="Genomic_DNA"/>
</dbReference>
<gene>
    <name evidence="3" type="ORF">SAMN03080617_00270</name>
</gene>
<protein>
    <submittedName>
        <fullName evidence="3">Antirestriction protein ArdC</fullName>
    </submittedName>
</protein>
<name>A0A1G5V1E7_9BACT</name>
<feature type="domain" description="Polyvalent protein metallopeptidase" evidence="2">
    <location>
        <begin position="159"/>
        <end position="294"/>
    </location>
</feature>
<feature type="domain" description="N-terminal" evidence="1">
    <location>
        <begin position="12"/>
        <end position="128"/>
    </location>
</feature>
<dbReference type="InterPro" id="IPR041459">
    <property type="entry name" value="MPTase-PolyVal"/>
</dbReference>
<evidence type="ECO:0000259" key="1">
    <source>
        <dbReference type="Pfam" id="PF08401"/>
    </source>
</evidence>
<dbReference type="InterPro" id="IPR017113">
    <property type="entry name" value="Antirestriction_ArdC"/>
</dbReference>
<sequence length="308" mass="35408">MSQTITQTKSRQDIHQVVTDRIISQLEKGNIPWYKPWKGQGATLELPYNTVSKNHYNGINNLLLWCTAHEKQFASPEWATFKQWSENKELIRKGEKGTMVVYYDFLEKEVEGQDELQKIPFLKTYHVFNRCQLESYNGEDVIHSDQDEKKEPLVSRIHAVDAFVENTKAIIRHGGEQAFFSLKEDFIQMPYLLSFMDTPACSATEGYYSVLMHELIHWSGADCRLDRFKAKSEFNANKQELYAKEELVAELGAAFLCAEFGINTLEKTNHAAYIGSWLEALKSDKGLIIPAANQATKAVRFLKELRPE</sequence>
<dbReference type="GO" id="GO:0003697">
    <property type="term" value="F:single-stranded DNA binding"/>
    <property type="evidence" value="ECO:0007669"/>
    <property type="project" value="InterPro"/>
</dbReference>
<dbReference type="InterPro" id="IPR013610">
    <property type="entry name" value="ArdC_N"/>
</dbReference>
<proteinExistence type="predicted"/>
<evidence type="ECO:0000313" key="3">
    <source>
        <dbReference type="EMBL" id="SDA39682.1"/>
    </source>
</evidence>
<dbReference type="AlphaFoldDB" id="A0A1G5V1E7"/>
<organism evidence="3 4">
    <name type="scientific">Algoriphagus alkaliphilus</name>
    <dbReference type="NCBI Taxonomy" id="279824"/>
    <lineage>
        <taxon>Bacteria</taxon>
        <taxon>Pseudomonadati</taxon>
        <taxon>Bacteroidota</taxon>
        <taxon>Cytophagia</taxon>
        <taxon>Cytophagales</taxon>
        <taxon>Cyclobacteriaceae</taxon>
        <taxon>Algoriphagus</taxon>
    </lineage>
</organism>
<dbReference type="RefSeq" id="WP_092728144.1">
    <property type="nucleotide sequence ID" value="NZ_FMXE01000002.1"/>
</dbReference>
<reference evidence="4" key="1">
    <citation type="submission" date="2016-10" db="EMBL/GenBank/DDBJ databases">
        <authorList>
            <person name="Varghese N."/>
            <person name="Submissions S."/>
        </authorList>
    </citation>
    <scope>NUCLEOTIDE SEQUENCE [LARGE SCALE GENOMIC DNA]</scope>
    <source>
        <strain evidence="4">DSM 22703</strain>
    </source>
</reference>
<dbReference type="Pfam" id="PF08401">
    <property type="entry name" value="ArdcN"/>
    <property type="match status" value="1"/>
</dbReference>
<accession>A0A1G5V1E7</accession>
<dbReference type="OrthoDB" id="9792687at2"/>